<reference evidence="6 7" key="1">
    <citation type="journal article" date="2017" name="Environ. Microbiol.">
        <title>Decay of the glycolytic pathway and adaptation to intranuclear parasitism within Enterocytozoonidae microsporidia.</title>
        <authorList>
            <person name="Wiredu Boakye D."/>
            <person name="Jaroenlak P."/>
            <person name="Prachumwat A."/>
            <person name="Williams T.A."/>
            <person name="Bateman K.S."/>
            <person name="Itsathitphaisarn O."/>
            <person name="Sritunyalucksana K."/>
            <person name="Paszkiewicz K.H."/>
            <person name="Moore K.A."/>
            <person name="Stentiford G.D."/>
            <person name="Williams B.A."/>
        </authorList>
    </citation>
    <scope>NUCLEOTIDE SEQUENCE [LARGE SCALE GENOMIC DNA]</scope>
    <source>
        <strain evidence="6 7">GB1</strain>
    </source>
</reference>
<organism evidence="6 7">
    <name type="scientific">Hepatospora eriocheir</name>
    <dbReference type="NCBI Taxonomy" id="1081669"/>
    <lineage>
        <taxon>Eukaryota</taxon>
        <taxon>Fungi</taxon>
        <taxon>Fungi incertae sedis</taxon>
        <taxon>Microsporidia</taxon>
        <taxon>Hepatosporidae</taxon>
        <taxon>Hepatospora</taxon>
    </lineage>
</organism>
<dbReference type="InterPro" id="IPR002344">
    <property type="entry name" value="Lupus_La"/>
</dbReference>
<dbReference type="CDD" id="cd07323">
    <property type="entry name" value="LAM"/>
    <property type="match status" value="1"/>
</dbReference>
<dbReference type="GO" id="GO:0006396">
    <property type="term" value="P:RNA processing"/>
    <property type="evidence" value="ECO:0007669"/>
    <property type="project" value="InterPro"/>
</dbReference>
<evidence type="ECO:0000256" key="3">
    <source>
        <dbReference type="ARBA" id="ARBA00023242"/>
    </source>
</evidence>
<dbReference type="VEuPathDB" id="MicrosporidiaDB:HERIO_1327"/>
<dbReference type="OrthoDB" id="439993at2759"/>
<dbReference type="PANTHER" id="PTHR22792">
    <property type="entry name" value="LUPUS LA PROTEIN-RELATED"/>
    <property type="match status" value="1"/>
</dbReference>
<dbReference type="EMBL" id="LVKB01000063">
    <property type="protein sequence ID" value="ORD96759.1"/>
    <property type="molecule type" value="Genomic_DNA"/>
</dbReference>
<protein>
    <submittedName>
        <fullName evidence="6">LAB</fullName>
    </submittedName>
</protein>
<dbReference type="SMART" id="SM00715">
    <property type="entry name" value="LA"/>
    <property type="match status" value="1"/>
</dbReference>
<dbReference type="InterPro" id="IPR036388">
    <property type="entry name" value="WH-like_DNA-bd_sf"/>
</dbReference>
<dbReference type="InterPro" id="IPR012677">
    <property type="entry name" value="Nucleotide-bd_a/b_plait_sf"/>
</dbReference>
<dbReference type="GO" id="GO:1990904">
    <property type="term" value="C:ribonucleoprotein complex"/>
    <property type="evidence" value="ECO:0007669"/>
    <property type="project" value="InterPro"/>
</dbReference>
<evidence type="ECO:0000256" key="4">
    <source>
        <dbReference type="PROSITE-ProRule" id="PRU00332"/>
    </source>
</evidence>
<evidence type="ECO:0000256" key="1">
    <source>
        <dbReference type="ARBA" id="ARBA00004123"/>
    </source>
</evidence>
<dbReference type="PRINTS" id="PR00302">
    <property type="entry name" value="LUPUSLA"/>
</dbReference>
<accession>A0A1X0QAD3</accession>
<feature type="domain" description="HTH La-type RNA-binding" evidence="5">
    <location>
        <begin position="1"/>
        <end position="90"/>
    </location>
</feature>
<keyword evidence="2 4" id="KW-0694">RNA-binding</keyword>
<keyword evidence="7" id="KW-1185">Reference proteome</keyword>
<dbReference type="GO" id="GO:0003723">
    <property type="term" value="F:RNA binding"/>
    <property type="evidence" value="ECO:0007669"/>
    <property type="project" value="UniProtKB-UniRule"/>
</dbReference>
<dbReference type="InterPro" id="IPR036390">
    <property type="entry name" value="WH_DNA-bd_sf"/>
</dbReference>
<dbReference type="SUPFAM" id="SSF54928">
    <property type="entry name" value="RNA-binding domain, RBD"/>
    <property type="match status" value="1"/>
</dbReference>
<dbReference type="InterPro" id="IPR045180">
    <property type="entry name" value="La_dom_prot"/>
</dbReference>
<dbReference type="InterPro" id="IPR035979">
    <property type="entry name" value="RBD_domain_sf"/>
</dbReference>
<dbReference type="InterPro" id="IPR006630">
    <property type="entry name" value="La_HTH"/>
</dbReference>
<dbReference type="Gene3D" id="3.30.70.330">
    <property type="match status" value="1"/>
</dbReference>
<evidence type="ECO:0000313" key="6">
    <source>
        <dbReference type="EMBL" id="ORD96759.1"/>
    </source>
</evidence>
<sequence length="297" mass="34851">MSEIDLKLIKRQVEYYFNDANYSKDKFMNEIAMRYNGYIPLETLLTFKKLRSLKATPELVKEAVKESKIVKVDEDKIMKIITEEYLYYKSNGEAFIRTLLIKGFPITYTLDEISNVLTDPIPQRVSMLRDHDKQFSGSCYVEYGSLEEAESVLNKEITIEIIKESIETEEEENTKKAKSTELIKLDISKKPKKDKVMNFKQKKQELALKRIKKDFEGKIYKIENLGEKSILEVKKLVDGVAFVDLENKVLRMKYINDFDEKEFSDIKLIKLSPDECKEYIDKLDIKPKVRKGKKSFK</sequence>
<dbReference type="Pfam" id="PF05383">
    <property type="entry name" value="La"/>
    <property type="match status" value="1"/>
</dbReference>
<dbReference type="Proteomes" id="UP000192356">
    <property type="component" value="Unassembled WGS sequence"/>
</dbReference>
<dbReference type="Gene3D" id="1.10.10.10">
    <property type="entry name" value="Winged helix-like DNA-binding domain superfamily/Winged helix DNA-binding domain"/>
    <property type="match status" value="1"/>
</dbReference>
<proteinExistence type="predicted"/>
<dbReference type="SUPFAM" id="SSF46785">
    <property type="entry name" value="Winged helix' DNA-binding domain"/>
    <property type="match status" value="1"/>
</dbReference>
<gene>
    <name evidence="6" type="primary">LAB</name>
    <name evidence="6" type="ORF">HERIO_1327</name>
</gene>
<keyword evidence="3" id="KW-0539">Nucleus</keyword>
<dbReference type="PROSITE" id="PS50961">
    <property type="entry name" value="HTH_LA"/>
    <property type="match status" value="1"/>
</dbReference>
<evidence type="ECO:0000256" key="2">
    <source>
        <dbReference type="ARBA" id="ARBA00022884"/>
    </source>
</evidence>
<comment type="subcellular location">
    <subcellularLocation>
        <location evidence="1">Nucleus</location>
    </subcellularLocation>
</comment>
<dbReference type="VEuPathDB" id="MicrosporidiaDB:A0H76_1056"/>
<comment type="caution">
    <text evidence="6">The sequence shown here is derived from an EMBL/GenBank/DDBJ whole genome shotgun (WGS) entry which is preliminary data.</text>
</comment>
<name>A0A1X0QAD3_9MICR</name>
<dbReference type="AlphaFoldDB" id="A0A1X0QAD3"/>
<dbReference type="GO" id="GO:0005634">
    <property type="term" value="C:nucleus"/>
    <property type="evidence" value="ECO:0007669"/>
    <property type="project" value="UniProtKB-SubCell"/>
</dbReference>
<evidence type="ECO:0000313" key="7">
    <source>
        <dbReference type="Proteomes" id="UP000192356"/>
    </source>
</evidence>
<evidence type="ECO:0000259" key="5">
    <source>
        <dbReference type="PROSITE" id="PS50961"/>
    </source>
</evidence>